<organism evidence="1 2">
    <name type="scientific">Salinimonas profundi</name>
    <dbReference type="NCBI Taxonomy" id="2729140"/>
    <lineage>
        <taxon>Bacteria</taxon>
        <taxon>Pseudomonadati</taxon>
        <taxon>Pseudomonadota</taxon>
        <taxon>Gammaproteobacteria</taxon>
        <taxon>Alteromonadales</taxon>
        <taxon>Alteromonadaceae</taxon>
        <taxon>Alteromonas/Salinimonas group</taxon>
        <taxon>Salinimonas</taxon>
    </lineage>
</organism>
<name>A0ABR8LMW0_9ALTE</name>
<sequence>MSLNIHTFIVIADNLSMISGTLLNSVSHALSAVLPEASPQVSGKEMTQANLSIVDGKARLTLSGHPLMLTPDKGTLSRLPEGSVRLVRDAAQTAVILETFSSTVSLPARINSVSTSGLDVKTLVSILKQNLSSLARPLTASASVVKEDNGSLRLLLRDTPVNIAIPASLKATLAGVNDVQVSVKRNTQSITLTAPSGSPVPLNISKQHQSLLSAALIKKNLPSGIQLVQSPTPLLDIIKSSLPDPVMKASPLLVQARGSDILITIEQLKPLARVKLPVSIISSVTETADKRNLFALTLPVFNSHPVEPVRSESTDKSALTTESIKQLAQKLLQHTGSTNQALKELLTILRQASVSVESKPLMKTMLEQLSFCSANSQTGPTDGKSNRNGIGIAQQRLNLPNQSQISQFAQAILQPISPPLIAQPSPSNSFNSALVSLFQLVLSGRASLSQSNVSSAAYSHMLSEPGEPKNTASTGAAYQRFASELASLDKQAGLLNPLKTLLANHQSAFLSNLESRSQGNDHLYFCLPFRSEYCSKPPEILIKRETDDDNDSTDGWSAKTWSLTMKLEAGDSGEVLAKTKISGETVNLNLYASTPVLLDKIRQTLPMLINRFSASGLIVETAHAQQGKIPDSLQQSPYQVFEVTA</sequence>
<gene>
    <name evidence="1" type="ORF">HHX48_06825</name>
</gene>
<dbReference type="EMBL" id="JABBXD010000002">
    <property type="protein sequence ID" value="MBD3585440.1"/>
    <property type="molecule type" value="Genomic_DNA"/>
</dbReference>
<keyword evidence="2" id="KW-1185">Reference proteome</keyword>
<proteinExistence type="predicted"/>
<dbReference type="RefSeq" id="WP_191023474.1">
    <property type="nucleotide sequence ID" value="NZ_JABBXD010000002.1"/>
</dbReference>
<keyword evidence="1" id="KW-0969">Cilium</keyword>
<keyword evidence="1" id="KW-0282">Flagellum</keyword>
<protein>
    <submittedName>
        <fullName evidence="1">Flagellar hook-length control protein FliK</fullName>
    </submittedName>
</protein>
<accession>A0ABR8LMW0</accession>
<reference evidence="1 2" key="1">
    <citation type="submission" date="2020-04" db="EMBL/GenBank/DDBJ databases">
        <title>Salinimonas sp. HHU 13199.</title>
        <authorList>
            <person name="Cui X."/>
            <person name="Zhang D."/>
        </authorList>
    </citation>
    <scope>NUCLEOTIDE SEQUENCE [LARGE SCALE GENOMIC DNA]</scope>
    <source>
        <strain evidence="1 2">HHU 13199</strain>
    </source>
</reference>
<evidence type="ECO:0000313" key="1">
    <source>
        <dbReference type="EMBL" id="MBD3585440.1"/>
    </source>
</evidence>
<comment type="caution">
    <text evidence="1">The sequence shown here is derived from an EMBL/GenBank/DDBJ whole genome shotgun (WGS) entry which is preliminary data.</text>
</comment>
<evidence type="ECO:0000313" key="2">
    <source>
        <dbReference type="Proteomes" id="UP000624419"/>
    </source>
</evidence>
<dbReference type="Proteomes" id="UP000624419">
    <property type="component" value="Unassembled WGS sequence"/>
</dbReference>
<keyword evidence="1" id="KW-0966">Cell projection</keyword>